<dbReference type="InterPro" id="IPR027381">
    <property type="entry name" value="LytR/CpsA/Psr_C"/>
</dbReference>
<sequence length="472" mass="50492">MAPARHRLPRRSRTVRGRIGLVRPGSAHPPRRSTRLVGALSLAILTAGGIAHIAVTGVNDSISRVDAFSGIENRPGPTRGTNFLLVGTDERAGLNPADKKRYHLGGTPCHCTDTIMLVHLSQDRTRASIVGIPRDSYAELPRPAKINAAYAVGGPKLTVRTVERMTGVHIDHYLEVDFTSFMKTVDVLGGVQVCTTHPLKDSYTGLDLPAGTTTLNGGEALQYVRSRHLDGASDLSRMHRQQRFLAQVVARVADGGMLANPVKLGRVASAVLGSVRADQDLGTTDLIALARGLRGFGPGSSEFTSVPILEMEYEVKGVGSTLRWDNAKAAKLWAALRQDQPLAVRRPASRHPYKEVEIPPSTIRVQVVNGTATPGLGTEAEQALRATGFDTTRAPDSATAGGVKRTVISYDPRWDRSARSLAEALAGAELRPVPGQGPVMRVALGADYRRVTPVRAGQPLPATVTGDHFVCP</sequence>
<dbReference type="Pfam" id="PF13399">
    <property type="entry name" value="LytR_C"/>
    <property type="match status" value="1"/>
</dbReference>
<accession>A0A4U0T853</accession>
<evidence type="ECO:0000313" key="5">
    <source>
        <dbReference type="Proteomes" id="UP000305778"/>
    </source>
</evidence>
<organism evidence="4 5">
    <name type="scientific">Actinacidiphila oryziradicis</name>
    <dbReference type="NCBI Taxonomy" id="2571141"/>
    <lineage>
        <taxon>Bacteria</taxon>
        <taxon>Bacillati</taxon>
        <taxon>Actinomycetota</taxon>
        <taxon>Actinomycetes</taxon>
        <taxon>Kitasatosporales</taxon>
        <taxon>Streptomycetaceae</taxon>
        <taxon>Actinacidiphila</taxon>
    </lineage>
</organism>
<dbReference type="PANTHER" id="PTHR33392">
    <property type="entry name" value="POLYISOPRENYL-TEICHOIC ACID--PEPTIDOGLYCAN TEICHOIC ACID TRANSFERASE TAGU"/>
    <property type="match status" value="1"/>
</dbReference>
<dbReference type="InterPro" id="IPR004474">
    <property type="entry name" value="LytR_CpsA_psr"/>
</dbReference>
<proteinExistence type="inferred from homology"/>
<dbReference type="Pfam" id="PF03816">
    <property type="entry name" value="LytR_cpsA_psr"/>
    <property type="match status" value="1"/>
</dbReference>
<feature type="domain" description="Cell envelope-related transcriptional attenuator" evidence="2">
    <location>
        <begin position="112"/>
        <end position="253"/>
    </location>
</feature>
<reference evidence="4 5" key="1">
    <citation type="submission" date="2019-04" db="EMBL/GenBank/DDBJ databases">
        <title>Streptomyces oryziradicis sp. nov., a novel actinomycete isolated from rhizosphere soil of rice (Oryza sativa L.).</title>
        <authorList>
            <person name="Li C."/>
        </authorList>
    </citation>
    <scope>NUCLEOTIDE SEQUENCE [LARGE SCALE GENOMIC DNA]</scope>
    <source>
        <strain evidence="4 5">NEAU-C40</strain>
    </source>
</reference>
<evidence type="ECO:0000259" key="3">
    <source>
        <dbReference type="Pfam" id="PF13399"/>
    </source>
</evidence>
<dbReference type="PANTHER" id="PTHR33392:SF6">
    <property type="entry name" value="POLYISOPRENYL-TEICHOIC ACID--PEPTIDOGLYCAN TEICHOIC ACID TRANSFERASE TAGU"/>
    <property type="match status" value="1"/>
</dbReference>
<dbReference type="Gene3D" id="3.40.630.190">
    <property type="entry name" value="LCP protein"/>
    <property type="match status" value="1"/>
</dbReference>
<comment type="caution">
    <text evidence="4">The sequence shown here is derived from an EMBL/GenBank/DDBJ whole genome shotgun (WGS) entry which is preliminary data.</text>
</comment>
<dbReference type="OrthoDB" id="9782542at2"/>
<evidence type="ECO:0000256" key="1">
    <source>
        <dbReference type="ARBA" id="ARBA00006068"/>
    </source>
</evidence>
<dbReference type="InterPro" id="IPR050922">
    <property type="entry name" value="LytR/CpsA/Psr_CW_biosynth"/>
</dbReference>
<dbReference type="Proteomes" id="UP000305778">
    <property type="component" value="Unassembled WGS sequence"/>
</dbReference>
<keyword evidence="5" id="KW-1185">Reference proteome</keyword>
<dbReference type="RefSeq" id="WP_136725166.1">
    <property type="nucleotide sequence ID" value="NZ_SUMC01000017.1"/>
</dbReference>
<dbReference type="NCBIfam" id="TIGR00350">
    <property type="entry name" value="lytR_cpsA_psr"/>
    <property type="match status" value="1"/>
</dbReference>
<dbReference type="EMBL" id="SUMC01000017">
    <property type="protein sequence ID" value="TKA10085.1"/>
    <property type="molecule type" value="Genomic_DNA"/>
</dbReference>
<comment type="similarity">
    <text evidence="1">Belongs to the LytR/CpsA/Psr (LCP) family.</text>
</comment>
<dbReference type="Gene3D" id="3.30.70.2390">
    <property type="match status" value="1"/>
</dbReference>
<dbReference type="AlphaFoldDB" id="A0A4U0T853"/>
<protein>
    <submittedName>
        <fullName evidence="4">LytR family transcriptional regulator</fullName>
    </submittedName>
</protein>
<name>A0A4U0T853_9ACTN</name>
<feature type="domain" description="LytR/CpsA/Psr regulator C-terminal" evidence="3">
    <location>
        <begin position="362"/>
        <end position="448"/>
    </location>
</feature>
<evidence type="ECO:0000313" key="4">
    <source>
        <dbReference type="EMBL" id="TKA10085.1"/>
    </source>
</evidence>
<evidence type="ECO:0000259" key="2">
    <source>
        <dbReference type="Pfam" id="PF03816"/>
    </source>
</evidence>
<gene>
    <name evidence="4" type="ORF">FCI23_19395</name>
</gene>